<dbReference type="Proteomes" id="UP000225277">
    <property type="component" value="Unassembled WGS sequence"/>
</dbReference>
<sequence>MLGYIYFASVLVAASATSLTDCCTGRSITLEARIPLNTTGQDVDQGVLPFSPTSVLGQNQTFAEVLKFPTIPPSLNDGTQYKAVEVTLNDNSIFAPSATNKQTGFRRTELLPQNNAIPVNASTSGVQMWHLSVRRDESRQLNYSHEYYLFWLESRDFSHNQFILGTGTLFGDGNNKTTAEEAEQLWLRSNDAEPQRTIWKTPFANGVWHNVALLLDFSQNVLQVYYSIDNEELVPQGGAVANDLTGNGQFHIGLLKKPTGVNLTDITKQGFQESGIDEGIIFGGAFEEAYNRGL</sequence>
<dbReference type="PANTHER" id="PTHR34612:SF2">
    <property type="entry name" value="GLYCOSIDE HYDROLASE 131 CATALYTIC N-TERMINAL DOMAIN-CONTAINING PROTEIN"/>
    <property type="match status" value="1"/>
</dbReference>
<dbReference type="Gene3D" id="2.60.120.1160">
    <property type="match status" value="1"/>
</dbReference>
<dbReference type="InterPro" id="IPR013320">
    <property type="entry name" value="ConA-like_dom_sf"/>
</dbReference>
<name>A0A2D3V410_9PEZI</name>
<keyword evidence="1" id="KW-0732">Signal</keyword>
<evidence type="ECO:0000259" key="2">
    <source>
        <dbReference type="Pfam" id="PF18271"/>
    </source>
</evidence>
<evidence type="ECO:0000313" key="4">
    <source>
        <dbReference type="Proteomes" id="UP000225277"/>
    </source>
</evidence>
<dbReference type="Pfam" id="PF18271">
    <property type="entry name" value="GH131_N"/>
    <property type="match status" value="1"/>
</dbReference>
<reference evidence="3 4" key="1">
    <citation type="submission" date="2016-03" db="EMBL/GenBank/DDBJ databases">
        <authorList>
            <person name="Ploux O."/>
        </authorList>
    </citation>
    <scope>NUCLEOTIDE SEQUENCE [LARGE SCALE GENOMIC DNA]</scope>
    <source>
        <strain evidence="3 4">URUG2</strain>
    </source>
</reference>
<dbReference type="STRING" id="112498.A0A2D3V410"/>
<dbReference type="InterPro" id="IPR041524">
    <property type="entry name" value="GH131_N"/>
</dbReference>
<protein>
    <submittedName>
        <fullName evidence="3">Related to endoglucanase c</fullName>
    </submittedName>
</protein>
<feature type="chain" id="PRO_5013958272" evidence="1">
    <location>
        <begin position="17"/>
        <end position="294"/>
    </location>
</feature>
<dbReference type="PANTHER" id="PTHR34612">
    <property type="entry name" value="GH131_N DOMAIN-CONTAINING PROTEIN"/>
    <property type="match status" value="1"/>
</dbReference>
<feature type="signal peptide" evidence="1">
    <location>
        <begin position="1"/>
        <end position="16"/>
    </location>
</feature>
<dbReference type="GeneID" id="35600431"/>
<feature type="domain" description="Glycoside hydrolase 131 catalytic N-terminal" evidence="2">
    <location>
        <begin position="32"/>
        <end position="291"/>
    </location>
</feature>
<dbReference type="RefSeq" id="XP_023626307.1">
    <property type="nucleotide sequence ID" value="XM_023770539.1"/>
</dbReference>
<organism evidence="3 4">
    <name type="scientific">Ramularia collo-cygni</name>
    <dbReference type="NCBI Taxonomy" id="112498"/>
    <lineage>
        <taxon>Eukaryota</taxon>
        <taxon>Fungi</taxon>
        <taxon>Dikarya</taxon>
        <taxon>Ascomycota</taxon>
        <taxon>Pezizomycotina</taxon>
        <taxon>Dothideomycetes</taxon>
        <taxon>Dothideomycetidae</taxon>
        <taxon>Mycosphaerellales</taxon>
        <taxon>Mycosphaerellaceae</taxon>
        <taxon>Ramularia</taxon>
    </lineage>
</organism>
<dbReference type="EMBL" id="FJUY01000007">
    <property type="protein sequence ID" value="CZT19417.1"/>
    <property type="molecule type" value="Genomic_DNA"/>
</dbReference>
<dbReference type="AlphaFoldDB" id="A0A2D3V410"/>
<accession>A0A2D3V410</accession>
<dbReference type="SUPFAM" id="SSF49899">
    <property type="entry name" value="Concanavalin A-like lectins/glucanases"/>
    <property type="match status" value="1"/>
</dbReference>
<gene>
    <name evidence="3" type="ORF">RCC_05268</name>
</gene>
<evidence type="ECO:0000256" key="1">
    <source>
        <dbReference type="SAM" id="SignalP"/>
    </source>
</evidence>
<proteinExistence type="predicted"/>
<evidence type="ECO:0000313" key="3">
    <source>
        <dbReference type="EMBL" id="CZT19417.1"/>
    </source>
</evidence>
<keyword evidence="4" id="KW-1185">Reference proteome</keyword>
<dbReference type="OrthoDB" id="5283326at2759"/>